<organism evidence="1 2">
    <name type="scientific">Planococcus faecalis</name>
    <dbReference type="NCBI Taxonomy" id="1598147"/>
    <lineage>
        <taxon>Bacteria</taxon>
        <taxon>Bacillati</taxon>
        <taxon>Bacillota</taxon>
        <taxon>Bacilli</taxon>
        <taxon>Bacillales</taxon>
        <taxon>Caryophanaceae</taxon>
        <taxon>Planococcus</taxon>
    </lineage>
</organism>
<evidence type="ECO:0000313" key="2">
    <source>
        <dbReference type="Proteomes" id="UP000189661"/>
    </source>
</evidence>
<dbReference type="Proteomes" id="UP000189661">
    <property type="component" value="Chromosome"/>
</dbReference>
<sequence length="132" mass="14737">MKIGRRIYYEISTGRILVDTGEREGNVVKTTVAQDIATYNELNKRVRSTFDYIELAFGAYAQDFRLAKSYTIIPSTKKLTFNYADQPAPVAPSAPLSETVEVLSTKVETLEGENAEFMMRLAMLELAGDSNV</sequence>
<accession>A0ABM6ITK8</accession>
<reference evidence="1 2" key="1">
    <citation type="submission" date="2017-01" db="EMBL/GenBank/DDBJ databases">
        <title>Planococcus faecalis genome complete sequence.</title>
        <authorList>
            <person name="Lee P.C."/>
        </authorList>
    </citation>
    <scope>NUCLEOTIDE SEQUENCE [LARGE SCALE GENOMIC DNA]</scope>
    <source>
        <strain evidence="1 2">AJ003</strain>
    </source>
</reference>
<protein>
    <submittedName>
        <fullName evidence="1">Uncharacterized protein</fullName>
    </submittedName>
</protein>
<name>A0ABM6ITK8_9BACL</name>
<proteinExistence type="predicted"/>
<gene>
    <name evidence="1" type="ORF">AJGP001_10725</name>
</gene>
<evidence type="ECO:0000313" key="1">
    <source>
        <dbReference type="EMBL" id="AQU79707.1"/>
    </source>
</evidence>
<dbReference type="RefSeq" id="WP_071152984.1">
    <property type="nucleotide sequence ID" value="NZ_CP019401.1"/>
</dbReference>
<keyword evidence="2" id="KW-1185">Reference proteome</keyword>
<dbReference type="EMBL" id="CP019401">
    <property type="protein sequence ID" value="AQU79707.1"/>
    <property type="molecule type" value="Genomic_DNA"/>
</dbReference>